<dbReference type="EMBL" id="CABPRJ010001452">
    <property type="protein sequence ID" value="VVC37705.1"/>
    <property type="molecule type" value="Genomic_DNA"/>
</dbReference>
<gene>
    <name evidence="8" type="ORF">CINCED_3A023350</name>
</gene>
<feature type="compositionally biased region" description="Basic residues" evidence="6">
    <location>
        <begin position="1"/>
        <end position="10"/>
    </location>
</feature>
<dbReference type="EC" id="3.6.1.6" evidence="3"/>
<evidence type="ECO:0000256" key="4">
    <source>
        <dbReference type="PIRSR" id="PIRSR600407-1"/>
    </source>
</evidence>
<protein>
    <recommendedName>
        <fullName evidence="3">nucleoside diphosphate phosphatase</fullName>
        <ecNumber evidence="3">3.6.1.6</ecNumber>
    </recommendedName>
</protein>
<dbReference type="Gene3D" id="3.30.420.150">
    <property type="entry name" value="Exopolyphosphatase. Domain 2"/>
    <property type="match status" value="1"/>
</dbReference>
<dbReference type="Gene3D" id="3.30.420.40">
    <property type="match status" value="1"/>
</dbReference>
<feature type="region of interest" description="Disordered" evidence="6">
    <location>
        <begin position="1"/>
        <end position="23"/>
    </location>
</feature>
<evidence type="ECO:0000256" key="1">
    <source>
        <dbReference type="ARBA" id="ARBA00009283"/>
    </source>
</evidence>
<feature type="active site" description="Proton acceptor" evidence="4">
    <location>
        <position position="194"/>
    </location>
</feature>
<dbReference type="FunFam" id="3.30.420.40:FF:000052">
    <property type="entry name" value="Ectonucleoside triphosphate diphosphohydrolase 5"/>
    <property type="match status" value="1"/>
</dbReference>
<dbReference type="GO" id="GO:0005524">
    <property type="term" value="F:ATP binding"/>
    <property type="evidence" value="ECO:0007669"/>
    <property type="project" value="UniProtKB-KW"/>
</dbReference>
<organism evidence="8 9">
    <name type="scientific">Cinara cedri</name>
    <dbReference type="NCBI Taxonomy" id="506608"/>
    <lineage>
        <taxon>Eukaryota</taxon>
        <taxon>Metazoa</taxon>
        <taxon>Ecdysozoa</taxon>
        <taxon>Arthropoda</taxon>
        <taxon>Hexapoda</taxon>
        <taxon>Insecta</taxon>
        <taxon>Pterygota</taxon>
        <taxon>Neoptera</taxon>
        <taxon>Paraneoptera</taxon>
        <taxon>Hemiptera</taxon>
        <taxon>Sternorrhyncha</taxon>
        <taxon>Aphidomorpha</taxon>
        <taxon>Aphidoidea</taxon>
        <taxon>Aphididae</taxon>
        <taxon>Lachninae</taxon>
        <taxon>Cinara</taxon>
    </lineage>
</organism>
<evidence type="ECO:0000313" key="8">
    <source>
        <dbReference type="EMBL" id="VVC37705.1"/>
    </source>
</evidence>
<dbReference type="AlphaFoldDB" id="A0A5E4MZA8"/>
<comment type="similarity">
    <text evidence="1">Belongs to the GDA1/CD39 NTPase family.</text>
</comment>
<keyword evidence="7" id="KW-0472">Membrane</keyword>
<dbReference type="Proteomes" id="UP000325440">
    <property type="component" value="Unassembled WGS sequence"/>
</dbReference>
<keyword evidence="5" id="KW-0067">ATP-binding</keyword>
<keyword evidence="5" id="KW-0547">Nucleotide-binding</keyword>
<evidence type="ECO:0000256" key="5">
    <source>
        <dbReference type="PIRSR" id="PIRSR600407-2"/>
    </source>
</evidence>
<evidence type="ECO:0000256" key="7">
    <source>
        <dbReference type="SAM" id="Phobius"/>
    </source>
</evidence>
<feature type="binding site" evidence="5">
    <location>
        <begin position="224"/>
        <end position="228"/>
    </location>
    <ligand>
        <name>ATP</name>
        <dbReference type="ChEBI" id="CHEBI:30616"/>
    </ligand>
</feature>
<accession>A0A5E4MZA8</accession>
<dbReference type="Pfam" id="PF01150">
    <property type="entry name" value="GDA1_CD39"/>
    <property type="match status" value="1"/>
</dbReference>
<evidence type="ECO:0000256" key="6">
    <source>
        <dbReference type="SAM" id="MobiDB-lite"/>
    </source>
</evidence>
<evidence type="ECO:0000313" key="9">
    <source>
        <dbReference type="Proteomes" id="UP000325440"/>
    </source>
</evidence>
<evidence type="ECO:0000256" key="3">
    <source>
        <dbReference type="ARBA" id="ARBA00038863"/>
    </source>
</evidence>
<evidence type="ECO:0000256" key="2">
    <source>
        <dbReference type="ARBA" id="ARBA00022801"/>
    </source>
</evidence>
<dbReference type="GO" id="GO:0017110">
    <property type="term" value="F:nucleoside diphosphate phosphatase activity"/>
    <property type="evidence" value="ECO:0007669"/>
    <property type="project" value="UniProtKB-EC"/>
</dbReference>
<keyword evidence="7" id="KW-1133">Transmembrane helix</keyword>
<keyword evidence="7" id="KW-0812">Transmembrane</keyword>
<proteinExistence type="inferred from homology"/>
<reference evidence="8 9" key="1">
    <citation type="submission" date="2019-08" db="EMBL/GenBank/DDBJ databases">
        <authorList>
            <person name="Alioto T."/>
            <person name="Alioto T."/>
            <person name="Gomez Garrido J."/>
        </authorList>
    </citation>
    <scope>NUCLEOTIDE SEQUENCE [LARGE SCALE GENOMIC DNA]</scope>
</reference>
<feature type="compositionally biased region" description="Basic and acidic residues" evidence="6">
    <location>
        <begin position="12"/>
        <end position="23"/>
    </location>
</feature>
<dbReference type="CDD" id="cd24046">
    <property type="entry name" value="ASKHA_NBD_NTPDase5-like"/>
    <property type="match status" value="1"/>
</dbReference>
<keyword evidence="9" id="KW-1185">Reference proteome</keyword>
<dbReference type="InterPro" id="IPR000407">
    <property type="entry name" value="GDA1_CD39_NTPase"/>
</dbReference>
<dbReference type="OrthoDB" id="6372431at2759"/>
<name>A0A5E4MZA8_9HEMI</name>
<feature type="transmembrane region" description="Helical" evidence="7">
    <location>
        <begin position="33"/>
        <end position="50"/>
    </location>
</feature>
<keyword evidence="2" id="KW-0378">Hydrolase</keyword>
<sequence length="443" mass="49243">MERPTRKIKQNIKNDDSYSNDKTKPKVVQSNKYLLYSFLAIIFMVVYSYYTIYKSDFFTSDDKIQQVSEPAYAVIIDAGSTGSRVLALAFKKTPSGSLVLEDELFVQVKPGLSSFADEPKKGAESIDQLLAKAKNFVPEKFWKNTPLAMKATAGLRLLPTEKADGLLNEIRQLFKHNPFYTNTNSVSIMDGIDEGLFSWFTVNFLLDRLKGKLTNTVAALDLGGGSIQITFIPTSSKQKLPEFVSEYSIMNEKVNLYSHSYLGLGLMAARKSVLTVDGETFNVTSPCVHEAARGTPYKFGQNTYHVNGAVSKKGPAVDYQLCKSIIEAVVKTVYTDKPKDLRDQKIVAFSYFYDRAQDAGLVGEDGGDVTIKLFYEAAEKECAQTAYNELRPFKCLDLTYISVLLEQGFGLPIETPVSLLNTIDGHEISWALGAAYHILQNGL</sequence>
<dbReference type="PANTHER" id="PTHR11782:SF127">
    <property type="entry name" value="NTPASE, ISOFORM F"/>
    <property type="match status" value="1"/>
</dbReference>
<dbReference type="PANTHER" id="PTHR11782">
    <property type="entry name" value="ADENOSINE/GUANOSINE DIPHOSPHATASE"/>
    <property type="match status" value="1"/>
</dbReference>